<dbReference type="FunFam" id="2.60.120.10:FF:000016">
    <property type="entry name" value="Pyrimidine/purine nucleoside phosphorylase"/>
    <property type="match status" value="1"/>
</dbReference>
<comment type="function">
    <text evidence="3">Catalyzes the phosphorolysis of diverse nucleosides, yielding D-ribose 1-phosphate and the respective free bases. Can use uridine, adenosine, guanosine, cytidine, thymidine, inosine and xanthosine as substrates. Also catalyzes the reverse reactions.</text>
</comment>
<dbReference type="GO" id="GO:0047975">
    <property type="term" value="F:guanosine phosphorylase activity"/>
    <property type="evidence" value="ECO:0007669"/>
    <property type="project" value="RHEA"/>
</dbReference>
<proteinExistence type="inferred from homology"/>
<evidence type="ECO:0000256" key="2">
    <source>
        <dbReference type="ARBA" id="ARBA00022679"/>
    </source>
</evidence>
<dbReference type="PANTHER" id="PTHR36540:SF1">
    <property type="entry name" value="PYRIMIDINE_PURINE NUCLEOSIDE PHOSPHORYLASE"/>
    <property type="match status" value="1"/>
</dbReference>
<dbReference type="InterPro" id="IPR014710">
    <property type="entry name" value="RmlC-like_jellyroll"/>
</dbReference>
<comment type="catalytic activity">
    <reaction evidence="3">
        <text>uridine + phosphate = alpha-D-ribose 1-phosphate + uracil</text>
        <dbReference type="Rhea" id="RHEA:24388"/>
        <dbReference type="ChEBI" id="CHEBI:16704"/>
        <dbReference type="ChEBI" id="CHEBI:17568"/>
        <dbReference type="ChEBI" id="CHEBI:43474"/>
        <dbReference type="ChEBI" id="CHEBI:57720"/>
        <dbReference type="EC" id="2.4.2.2"/>
    </reaction>
</comment>
<dbReference type="GO" id="GO:0009032">
    <property type="term" value="F:thymidine phosphorylase activity"/>
    <property type="evidence" value="ECO:0007669"/>
    <property type="project" value="RHEA"/>
</dbReference>
<comment type="catalytic activity">
    <reaction evidence="3">
        <text>adenosine + phosphate = alpha-D-ribose 1-phosphate + adenine</text>
        <dbReference type="Rhea" id="RHEA:27642"/>
        <dbReference type="ChEBI" id="CHEBI:16335"/>
        <dbReference type="ChEBI" id="CHEBI:16708"/>
        <dbReference type="ChEBI" id="CHEBI:43474"/>
        <dbReference type="ChEBI" id="CHEBI:57720"/>
        <dbReference type="EC" id="2.4.2.1"/>
    </reaction>
</comment>
<dbReference type="GO" id="GO:0004850">
    <property type="term" value="F:uridine phosphorylase activity"/>
    <property type="evidence" value="ECO:0007669"/>
    <property type="project" value="RHEA"/>
</dbReference>
<protein>
    <recommendedName>
        <fullName evidence="3">Pyrimidine/purine nucleoside phosphorylase</fullName>
        <ecNumber evidence="3">2.4.2.1</ecNumber>
        <ecNumber evidence="3">2.4.2.2</ecNumber>
    </recommendedName>
    <alternativeName>
        <fullName evidence="3">Adenosine phosphorylase</fullName>
    </alternativeName>
    <alternativeName>
        <fullName evidence="3">Cytidine phosphorylase</fullName>
    </alternativeName>
    <alternativeName>
        <fullName evidence="3">Guanosine phosphorylase</fullName>
    </alternativeName>
    <alternativeName>
        <fullName evidence="3">Inosine phosphorylase</fullName>
    </alternativeName>
    <alternativeName>
        <fullName evidence="3">Thymidine phosphorylase</fullName>
    </alternativeName>
    <alternativeName>
        <fullName evidence="3">Uridine phosphorylase</fullName>
    </alternativeName>
    <alternativeName>
        <fullName evidence="3">Xanthosine phosphorylase</fullName>
    </alternativeName>
</protein>
<reference evidence="4 5" key="1">
    <citation type="submission" date="2015-12" db="EMBL/GenBank/DDBJ databases">
        <authorList>
            <person name="Shamseldin A."/>
            <person name="Moawad H."/>
            <person name="Abd El-Rahim W.M."/>
            <person name="Sadowsky M.J."/>
        </authorList>
    </citation>
    <scope>NUCLEOTIDE SEQUENCE [LARGE SCALE GENOMIC DNA]</scope>
    <source>
        <strain evidence="4 5">SM2</strain>
    </source>
</reference>
<evidence type="ECO:0000256" key="3">
    <source>
        <dbReference type="HAMAP-Rule" id="MF_01537"/>
    </source>
</evidence>
<comment type="catalytic activity">
    <reaction evidence="3">
        <text>cytidine + phosphate = cytosine + alpha-D-ribose 1-phosphate</text>
        <dbReference type="Rhea" id="RHEA:52540"/>
        <dbReference type="ChEBI" id="CHEBI:16040"/>
        <dbReference type="ChEBI" id="CHEBI:17562"/>
        <dbReference type="ChEBI" id="CHEBI:43474"/>
        <dbReference type="ChEBI" id="CHEBI:57720"/>
        <dbReference type="EC" id="2.4.2.2"/>
    </reaction>
</comment>
<dbReference type="Gene3D" id="2.60.120.10">
    <property type="entry name" value="Jelly Rolls"/>
    <property type="match status" value="1"/>
</dbReference>
<dbReference type="InterPro" id="IPR009664">
    <property type="entry name" value="Ppnp"/>
</dbReference>
<dbReference type="AlphaFoldDB" id="A0A127MAM1"/>
<keyword evidence="2 3" id="KW-0808">Transferase</keyword>
<dbReference type="GO" id="GO:0005829">
    <property type="term" value="C:cytosol"/>
    <property type="evidence" value="ECO:0007669"/>
    <property type="project" value="TreeGrafter"/>
</dbReference>
<organism evidence="4 5">
    <name type="scientific">Zhongshania aliphaticivorans</name>
    <dbReference type="NCBI Taxonomy" id="1470434"/>
    <lineage>
        <taxon>Bacteria</taxon>
        <taxon>Pseudomonadati</taxon>
        <taxon>Pseudomonadota</taxon>
        <taxon>Gammaproteobacteria</taxon>
        <taxon>Cellvibrionales</taxon>
        <taxon>Spongiibacteraceae</taxon>
        <taxon>Zhongshania</taxon>
    </lineage>
</organism>
<dbReference type="InterPro" id="IPR011051">
    <property type="entry name" value="RmlC_Cupin_sf"/>
</dbReference>
<dbReference type="GO" id="GO:0004731">
    <property type="term" value="F:purine-nucleoside phosphorylase activity"/>
    <property type="evidence" value="ECO:0007669"/>
    <property type="project" value="UniProtKB-UniRule"/>
</dbReference>
<comment type="catalytic activity">
    <reaction evidence="3">
        <text>thymidine + phosphate = 2-deoxy-alpha-D-ribose 1-phosphate + thymine</text>
        <dbReference type="Rhea" id="RHEA:16037"/>
        <dbReference type="ChEBI" id="CHEBI:17748"/>
        <dbReference type="ChEBI" id="CHEBI:17821"/>
        <dbReference type="ChEBI" id="CHEBI:43474"/>
        <dbReference type="ChEBI" id="CHEBI:57259"/>
        <dbReference type="EC" id="2.4.2.2"/>
    </reaction>
</comment>
<dbReference type="EC" id="2.4.2.1" evidence="3"/>
<dbReference type="Proteomes" id="UP000074119">
    <property type="component" value="Chromosome"/>
</dbReference>
<dbReference type="RefSeq" id="WP_008247090.1">
    <property type="nucleotide sequence ID" value="NZ_CP014544.1"/>
</dbReference>
<comment type="catalytic activity">
    <reaction evidence="3">
        <text>guanosine + phosphate = alpha-D-ribose 1-phosphate + guanine</text>
        <dbReference type="Rhea" id="RHEA:13233"/>
        <dbReference type="ChEBI" id="CHEBI:16235"/>
        <dbReference type="ChEBI" id="CHEBI:16750"/>
        <dbReference type="ChEBI" id="CHEBI:43474"/>
        <dbReference type="ChEBI" id="CHEBI:57720"/>
        <dbReference type="EC" id="2.4.2.1"/>
    </reaction>
</comment>
<dbReference type="KEGG" id="zal:AZF00_06360"/>
<dbReference type="SUPFAM" id="SSF51182">
    <property type="entry name" value="RmlC-like cupins"/>
    <property type="match status" value="1"/>
</dbReference>
<evidence type="ECO:0000313" key="5">
    <source>
        <dbReference type="Proteomes" id="UP000074119"/>
    </source>
</evidence>
<name>A0A127MAM1_9GAMM</name>
<comment type="catalytic activity">
    <reaction evidence="3">
        <text>a purine D-ribonucleoside + phosphate = a purine nucleobase + alpha-D-ribose 1-phosphate</text>
        <dbReference type="Rhea" id="RHEA:19805"/>
        <dbReference type="ChEBI" id="CHEBI:26386"/>
        <dbReference type="ChEBI" id="CHEBI:43474"/>
        <dbReference type="ChEBI" id="CHEBI:57720"/>
        <dbReference type="ChEBI" id="CHEBI:142355"/>
        <dbReference type="EC" id="2.4.2.1"/>
    </reaction>
</comment>
<dbReference type="EMBL" id="CP014544">
    <property type="protein sequence ID" value="AMO70294.1"/>
    <property type="molecule type" value="Genomic_DNA"/>
</dbReference>
<comment type="catalytic activity">
    <reaction evidence="3">
        <text>xanthosine + phosphate = alpha-D-ribose 1-phosphate + xanthine</text>
        <dbReference type="Rhea" id="RHEA:27638"/>
        <dbReference type="ChEBI" id="CHEBI:17712"/>
        <dbReference type="ChEBI" id="CHEBI:18107"/>
        <dbReference type="ChEBI" id="CHEBI:43474"/>
        <dbReference type="ChEBI" id="CHEBI:57720"/>
        <dbReference type="EC" id="2.4.2.1"/>
    </reaction>
</comment>
<dbReference type="HAMAP" id="MF_01537">
    <property type="entry name" value="Nucleos_phosphorylase_PpnP"/>
    <property type="match status" value="1"/>
</dbReference>
<evidence type="ECO:0000256" key="1">
    <source>
        <dbReference type="ARBA" id="ARBA00022676"/>
    </source>
</evidence>
<comment type="catalytic activity">
    <reaction evidence="3">
        <text>inosine + phosphate = alpha-D-ribose 1-phosphate + hypoxanthine</text>
        <dbReference type="Rhea" id="RHEA:27646"/>
        <dbReference type="ChEBI" id="CHEBI:17368"/>
        <dbReference type="ChEBI" id="CHEBI:17596"/>
        <dbReference type="ChEBI" id="CHEBI:43474"/>
        <dbReference type="ChEBI" id="CHEBI:57720"/>
        <dbReference type="EC" id="2.4.2.1"/>
    </reaction>
</comment>
<dbReference type="STRING" id="1470434.AZF00_06360"/>
<dbReference type="PANTHER" id="PTHR36540">
    <property type="entry name" value="PYRIMIDINE/PURINE NUCLEOSIDE PHOSPHORYLASE"/>
    <property type="match status" value="1"/>
</dbReference>
<keyword evidence="1 3" id="KW-0328">Glycosyltransferase</keyword>
<accession>A0A127MAM1</accession>
<dbReference type="CDD" id="cd20296">
    <property type="entry name" value="cupin_PpnP-like"/>
    <property type="match status" value="1"/>
</dbReference>
<sequence length="93" mass="10032">MIKHNSYFDNNVQSLGFATADKPASVGVMAPGEYRFGTEAAERMEVISGALTVLLPGQTEWQTFAAGQAFDVPGNNHFDLKVAVNTAYLCIYG</sequence>
<comment type="similarity">
    <text evidence="3">Belongs to the nucleoside phosphorylase PpnP family.</text>
</comment>
<evidence type="ECO:0000313" key="4">
    <source>
        <dbReference type="EMBL" id="AMO70294.1"/>
    </source>
</evidence>
<dbReference type="Pfam" id="PF06865">
    <property type="entry name" value="Ppnp"/>
    <property type="match status" value="1"/>
</dbReference>
<dbReference type="EC" id="2.4.2.2" evidence="3"/>
<gene>
    <name evidence="3" type="primary">ppnP</name>
    <name evidence="4" type="ORF">AZF00_06360</name>
</gene>